<dbReference type="InterPro" id="IPR019399">
    <property type="entry name" value="Parkin_co-regulated_protein"/>
</dbReference>
<protein>
    <submittedName>
        <fullName evidence="1">Uncharacterized protein</fullName>
    </submittedName>
</protein>
<dbReference type="Pfam" id="PF10274">
    <property type="entry name" value="ParcG"/>
    <property type="match status" value="1"/>
</dbReference>
<accession>A0A8T0H8J0</accession>
<dbReference type="PANTHER" id="PTHR21207">
    <property type="entry name" value="PARKIN COREGULATED GENE PROTEIN PARK2 COREGULATED"/>
    <property type="match status" value="1"/>
</dbReference>
<comment type="caution">
    <text evidence="1">The sequence shown here is derived from an EMBL/GenBank/DDBJ whole genome shotgun (WGS) entry which is preliminary data.</text>
</comment>
<dbReference type="AlphaFoldDB" id="A0A8T0H8J0"/>
<dbReference type="InterPro" id="IPR016024">
    <property type="entry name" value="ARM-type_fold"/>
</dbReference>
<organism evidence="1 2">
    <name type="scientific">Ceratodon purpureus</name>
    <name type="common">Fire moss</name>
    <name type="synonym">Dicranum purpureum</name>
    <dbReference type="NCBI Taxonomy" id="3225"/>
    <lineage>
        <taxon>Eukaryota</taxon>
        <taxon>Viridiplantae</taxon>
        <taxon>Streptophyta</taxon>
        <taxon>Embryophyta</taxon>
        <taxon>Bryophyta</taxon>
        <taxon>Bryophytina</taxon>
        <taxon>Bryopsida</taxon>
        <taxon>Dicranidae</taxon>
        <taxon>Pseudoditrichales</taxon>
        <taxon>Ditrichaceae</taxon>
        <taxon>Ceratodon</taxon>
    </lineage>
</organism>
<keyword evidence="2" id="KW-1185">Reference proteome</keyword>
<evidence type="ECO:0000313" key="2">
    <source>
        <dbReference type="Proteomes" id="UP000822688"/>
    </source>
</evidence>
<dbReference type="OrthoDB" id="5954824at2759"/>
<dbReference type="SUPFAM" id="SSF48371">
    <property type="entry name" value="ARM repeat"/>
    <property type="match status" value="1"/>
</dbReference>
<dbReference type="GO" id="GO:0030544">
    <property type="term" value="F:Hsp70 protein binding"/>
    <property type="evidence" value="ECO:0007669"/>
    <property type="project" value="TreeGrafter"/>
</dbReference>
<reference evidence="1" key="1">
    <citation type="submission" date="2020-06" db="EMBL/GenBank/DDBJ databases">
        <title>WGS assembly of Ceratodon purpureus strain R40.</title>
        <authorList>
            <person name="Carey S.B."/>
            <person name="Jenkins J."/>
            <person name="Shu S."/>
            <person name="Lovell J.T."/>
            <person name="Sreedasyam A."/>
            <person name="Maumus F."/>
            <person name="Tiley G.P."/>
            <person name="Fernandez-Pozo N."/>
            <person name="Barry K."/>
            <person name="Chen C."/>
            <person name="Wang M."/>
            <person name="Lipzen A."/>
            <person name="Daum C."/>
            <person name="Saski C.A."/>
            <person name="Payton A.C."/>
            <person name="Mcbreen J.C."/>
            <person name="Conrad R.E."/>
            <person name="Kollar L.M."/>
            <person name="Olsson S."/>
            <person name="Huttunen S."/>
            <person name="Landis J.B."/>
            <person name="Wickett N.J."/>
            <person name="Johnson M.G."/>
            <person name="Rensing S.A."/>
            <person name="Grimwood J."/>
            <person name="Schmutz J."/>
            <person name="Mcdaniel S.F."/>
        </authorList>
    </citation>
    <scope>NUCLEOTIDE SEQUENCE</scope>
    <source>
        <strain evidence="1">R40</strain>
    </source>
</reference>
<sequence length="309" mass="34949">MAVADLASAMMLIAYGEVKFKGKPAPHMPPQSLSCFDQTIPVPQTRFPGKHEFSPLKDKDLPYWSPSCIYRYKVGRKFPKNYTRKGDGEKIQKGIVPPCSKLKKAGPPAAGGFKERDNPPNTLFRKCYQRGDLPLAIDHTQTKLCLNWKVELAKVDYHYFLPLFFDGIREKEDPYRFIAVKGIEDLLKAGDGKVLPVIPQLIVPIKNALNTRDKTIISCTLQLLIKLVQCEEMIGESLVPYYRQLLPIMNVYRNDTLNIGDSIDYAQQKKQCLGDLVLATLEIFEKNGGDDAFINIKYMIPTYESAVIT</sequence>
<dbReference type="Proteomes" id="UP000822688">
    <property type="component" value="Chromosome 7"/>
</dbReference>
<evidence type="ECO:0000313" key="1">
    <source>
        <dbReference type="EMBL" id="KAG0566997.1"/>
    </source>
</evidence>
<gene>
    <name evidence="1" type="ORF">KC19_7G102800</name>
</gene>
<dbReference type="GO" id="GO:0051879">
    <property type="term" value="F:Hsp90 protein binding"/>
    <property type="evidence" value="ECO:0007669"/>
    <property type="project" value="TreeGrafter"/>
</dbReference>
<dbReference type="EMBL" id="CM026428">
    <property type="protein sequence ID" value="KAG0566997.1"/>
    <property type="molecule type" value="Genomic_DNA"/>
</dbReference>
<proteinExistence type="predicted"/>
<name>A0A8T0H8J0_CERPU</name>
<dbReference type="PANTHER" id="PTHR21207:SF2">
    <property type="entry name" value="PARKIN COREGULATED GENE PROTEIN"/>
    <property type="match status" value="1"/>
</dbReference>